<sequence length="93" mass="10704">MVFLGTGTVRMEGLEEGSDRFPVSPSGFICEESHGWERTYGRLLYSSNQPRQAEVSRYPYNPHHETTEDFNDDEDMEPLTLQVDDDVDTMIDI</sequence>
<comment type="caution">
    <text evidence="2">The sequence shown here is derived from an EMBL/GenBank/DDBJ whole genome shotgun (WGS) entry which is preliminary data.</text>
</comment>
<dbReference type="AlphaFoldDB" id="A0AA35M8X8"/>
<name>A0AA35M8X8_9HYPO</name>
<feature type="region of interest" description="Disordered" evidence="1">
    <location>
        <begin position="51"/>
        <end position="78"/>
    </location>
</feature>
<evidence type="ECO:0000313" key="3">
    <source>
        <dbReference type="Proteomes" id="UP001160390"/>
    </source>
</evidence>
<dbReference type="EMBL" id="CABFNP030001199">
    <property type="protein sequence ID" value="CAI6092315.1"/>
    <property type="molecule type" value="Genomic_DNA"/>
</dbReference>
<gene>
    <name evidence="2" type="ORF">CCHLO57077_00016613</name>
</gene>
<accession>A0AA35M8X8</accession>
<dbReference type="Proteomes" id="UP001160390">
    <property type="component" value="Unassembled WGS sequence"/>
</dbReference>
<keyword evidence="3" id="KW-1185">Reference proteome</keyword>
<feature type="compositionally biased region" description="Acidic residues" evidence="1">
    <location>
        <begin position="68"/>
        <end position="78"/>
    </location>
</feature>
<proteinExistence type="predicted"/>
<protein>
    <submittedName>
        <fullName evidence="2">Uncharacterized protein</fullName>
    </submittedName>
</protein>
<organism evidence="2 3">
    <name type="scientific">Clonostachys chloroleuca</name>
    <dbReference type="NCBI Taxonomy" id="1926264"/>
    <lineage>
        <taxon>Eukaryota</taxon>
        <taxon>Fungi</taxon>
        <taxon>Dikarya</taxon>
        <taxon>Ascomycota</taxon>
        <taxon>Pezizomycotina</taxon>
        <taxon>Sordariomycetes</taxon>
        <taxon>Hypocreomycetidae</taxon>
        <taxon>Hypocreales</taxon>
        <taxon>Bionectriaceae</taxon>
        <taxon>Clonostachys</taxon>
    </lineage>
</organism>
<reference evidence="2" key="1">
    <citation type="submission" date="2023-01" db="EMBL/GenBank/DDBJ databases">
        <authorList>
            <person name="Piombo E."/>
        </authorList>
    </citation>
    <scope>NUCLEOTIDE SEQUENCE</scope>
</reference>
<evidence type="ECO:0000256" key="1">
    <source>
        <dbReference type="SAM" id="MobiDB-lite"/>
    </source>
</evidence>
<evidence type="ECO:0000313" key="2">
    <source>
        <dbReference type="EMBL" id="CAI6092315.1"/>
    </source>
</evidence>